<organism evidence="7 8">
    <name type="scientific">Edaphobacillus lindanitolerans</name>
    <dbReference type="NCBI Taxonomy" id="550447"/>
    <lineage>
        <taxon>Bacteria</taxon>
        <taxon>Bacillati</taxon>
        <taxon>Bacillota</taxon>
        <taxon>Bacilli</taxon>
        <taxon>Bacillales</taxon>
        <taxon>Bacillaceae</taxon>
        <taxon>Edaphobacillus</taxon>
    </lineage>
</organism>
<protein>
    <submittedName>
        <fullName evidence="7">Transcriptional attenuator, LytR family</fullName>
    </submittedName>
</protein>
<keyword evidence="8" id="KW-1185">Reference proteome</keyword>
<evidence type="ECO:0000259" key="6">
    <source>
        <dbReference type="Pfam" id="PF03816"/>
    </source>
</evidence>
<sequence>MKDKRPKDRFGHTSDPELKFTEEDRSKVFEQVHKLENTYTKKKSIVSYMLPLTASVFVAALCLFLFFPSIFSGTPNHEDAAGPSANREDPVSTILFTVKDDHNRIPVNLLLSYRKDKKMINTLSIPRDTYAPISGQDDGTPSYDKLTFAYERNSGGAENVRSTVSELFDLPIDHYAIMDLETFSSIIDSTGGIEYELRDDIRVRALSKVSFEFKKGMNRFNGEEVAALLMDAAAGKSLDAQDQSAILNAVIQQLSTVPKTQLKPVLLQEIEGNISIGQLLEDRTELPSIRSVSLLDGIKDEMIDGAYYITFEEDFLKSVSKDFTSFD</sequence>
<evidence type="ECO:0000256" key="2">
    <source>
        <dbReference type="ARBA" id="ARBA00022692"/>
    </source>
</evidence>
<dbReference type="Gene3D" id="3.40.630.190">
    <property type="entry name" value="LCP protein"/>
    <property type="match status" value="1"/>
</dbReference>
<keyword evidence="3" id="KW-0735">Signal-anchor</keyword>
<evidence type="ECO:0000256" key="5">
    <source>
        <dbReference type="SAM" id="Phobius"/>
    </source>
</evidence>
<evidence type="ECO:0000256" key="3">
    <source>
        <dbReference type="ARBA" id="ARBA00022968"/>
    </source>
</evidence>
<proteinExistence type="inferred from homology"/>
<keyword evidence="2 5" id="KW-0812">Transmembrane</keyword>
<gene>
    <name evidence="7" type="ORF">SAMN05428946_2313</name>
</gene>
<dbReference type="PANTHER" id="PTHR33392">
    <property type="entry name" value="POLYISOPRENYL-TEICHOIC ACID--PEPTIDOGLYCAN TEICHOIC ACID TRANSFERASE TAGU"/>
    <property type="match status" value="1"/>
</dbReference>
<dbReference type="Pfam" id="PF03816">
    <property type="entry name" value="LytR_cpsA_psr"/>
    <property type="match status" value="1"/>
</dbReference>
<evidence type="ECO:0000313" key="8">
    <source>
        <dbReference type="Proteomes" id="UP000187550"/>
    </source>
</evidence>
<reference evidence="8" key="1">
    <citation type="submission" date="2017-01" db="EMBL/GenBank/DDBJ databases">
        <authorList>
            <person name="Varghese N."/>
            <person name="Submissions S."/>
        </authorList>
    </citation>
    <scope>NUCLEOTIDE SEQUENCE [LARGE SCALE GENOMIC DNA]</scope>
    <source>
        <strain evidence="8">MNA4</strain>
    </source>
</reference>
<accession>A0A1U7PQ03</accession>
<feature type="domain" description="Cell envelope-related transcriptional attenuator" evidence="6">
    <location>
        <begin position="108"/>
        <end position="254"/>
    </location>
</feature>
<comment type="similarity">
    <text evidence="1">Belongs to the LytR/CpsA/Psr (LCP) family.</text>
</comment>
<dbReference type="STRING" id="550447.SAMN05428946_2313"/>
<dbReference type="InterPro" id="IPR050922">
    <property type="entry name" value="LytR/CpsA/Psr_CW_biosynth"/>
</dbReference>
<dbReference type="PANTHER" id="PTHR33392:SF6">
    <property type="entry name" value="POLYISOPRENYL-TEICHOIC ACID--PEPTIDOGLYCAN TEICHOIC ACID TRANSFERASE TAGU"/>
    <property type="match status" value="1"/>
</dbReference>
<dbReference type="Gene3D" id="3.30.420.590">
    <property type="match status" value="1"/>
</dbReference>
<feature type="transmembrane region" description="Helical" evidence="5">
    <location>
        <begin position="45"/>
        <end position="67"/>
    </location>
</feature>
<dbReference type="Proteomes" id="UP000187550">
    <property type="component" value="Unassembled WGS sequence"/>
</dbReference>
<dbReference type="InterPro" id="IPR004474">
    <property type="entry name" value="LytR_CpsA_psr"/>
</dbReference>
<dbReference type="GO" id="GO:0071555">
    <property type="term" value="P:cell wall organization"/>
    <property type="evidence" value="ECO:0007669"/>
    <property type="project" value="UniProtKB-KW"/>
</dbReference>
<dbReference type="EMBL" id="FTPL01000003">
    <property type="protein sequence ID" value="SIT88693.1"/>
    <property type="molecule type" value="Genomic_DNA"/>
</dbReference>
<name>A0A1U7PQ03_9BACI</name>
<keyword evidence="5" id="KW-0472">Membrane</keyword>
<evidence type="ECO:0000313" key="7">
    <source>
        <dbReference type="EMBL" id="SIT88693.1"/>
    </source>
</evidence>
<evidence type="ECO:0000256" key="4">
    <source>
        <dbReference type="ARBA" id="ARBA00022989"/>
    </source>
</evidence>
<keyword evidence="4 5" id="KW-1133">Transmembrane helix</keyword>
<dbReference type="AlphaFoldDB" id="A0A1U7PQ03"/>
<dbReference type="OrthoDB" id="2720222at2"/>
<evidence type="ECO:0000256" key="1">
    <source>
        <dbReference type="ARBA" id="ARBA00006068"/>
    </source>
</evidence>